<dbReference type="STRING" id="50990.A0A4Y7QI50"/>
<evidence type="ECO:0000259" key="1">
    <source>
        <dbReference type="Pfam" id="PF01266"/>
    </source>
</evidence>
<organism evidence="2 3">
    <name type="scientific">Rickenella mellea</name>
    <dbReference type="NCBI Taxonomy" id="50990"/>
    <lineage>
        <taxon>Eukaryota</taxon>
        <taxon>Fungi</taxon>
        <taxon>Dikarya</taxon>
        <taxon>Basidiomycota</taxon>
        <taxon>Agaricomycotina</taxon>
        <taxon>Agaricomycetes</taxon>
        <taxon>Hymenochaetales</taxon>
        <taxon>Rickenellaceae</taxon>
        <taxon>Rickenella</taxon>
    </lineage>
</organism>
<sequence>MSCPADLPVPLNVLHHQQPALESLAPGQPASSLPVANSTRPFWLHPSSEVNPLAREGSEGTLTADADICIIGSGITGVSAAYHISKYIKANQDVGNLKVVVLEARDFCSGATEGRNGGHLTPKTYAHFRKDVDRYGLMEALKEVLVEERTVKELWQIIRENSLEDTVDVVAEGRIELMFTEEAMKKDLADYQAAKDAGADVDSVEWFSREEMEKSRGTLYPGVKIPGSNLWPLKLVTALYKLALNDTSHEANACSLTLHTHTPVLSISSNTSATTKGRHWSLNTPRGPISCGIVLHATNAYASHLLSHMWGPEGIIPTRGQIIATRASASAETLGKEGWTGNQKLEYWFPRPVRNPKTDHNAERDKNLHPLVILGGGREVTSPKFELYEVDDSVVNKDISDVLRKFLPAVFPGKFETGVEPEWEWTGIMGFTKTGAPFVGPVLDPQSPNSASFIGQYIAAGYTGHGMPRAYACAEAVVGLIMHELRGGKRQDWSPPEWLPKHYLTWERTRR</sequence>
<name>A0A4Y7QI50_9AGAM</name>
<feature type="domain" description="FAD dependent oxidoreductase" evidence="1">
    <location>
        <begin position="67"/>
        <end position="478"/>
    </location>
</feature>
<protein>
    <submittedName>
        <fullName evidence="2">FAD dependent oxidoreductase</fullName>
    </submittedName>
</protein>
<dbReference type="Pfam" id="PF01266">
    <property type="entry name" value="DAO"/>
    <property type="match status" value="1"/>
</dbReference>
<dbReference type="EMBL" id="ML170161">
    <property type="protein sequence ID" value="TDL26499.1"/>
    <property type="molecule type" value="Genomic_DNA"/>
</dbReference>
<accession>A0A4Y7QI50</accession>
<proteinExistence type="predicted"/>
<dbReference type="AlphaFoldDB" id="A0A4Y7QI50"/>
<dbReference type="SUPFAM" id="SSF51971">
    <property type="entry name" value="Nucleotide-binding domain"/>
    <property type="match status" value="1"/>
</dbReference>
<dbReference type="Gene3D" id="3.50.50.60">
    <property type="entry name" value="FAD/NAD(P)-binding domain"/>
    <property type="match status" value="1"/>
</dbReference>
<keyword evidence="3" id="KW-1185">Reference proteome</keyword>
<dbReference type="VEuPathDB" id="FungiDB:BD410DRAFT_715871"/>
<dbReference type="Gene3D" id="3.30.9.10">
    <property type="entry name" value="D-Amino Acid Oxidase, subunit A, domain 2"/>
    <property type="match status" value="1"/>
</dbReference>
<evidence type="ECO:0000313" key="3">
    <source>
        <dbReference type="Proteomes" id="UP000294933"/>
    </source>
</evidence>
<gene>
    <name evidence="2" type="ORF">BD410DRAFT_715871</name>
</gene>
<dbReference type="Proteomes" id="UP000294933">
    <property type="component" value="Unassembled WGS sequence"/>
</dbReference>
<dbReference type="PANTHER" id="PTHR13847:SF260">
    <property type="entry name" value="FAD DEPENDENT OXIDOREDUCTASE DOMAIN-CONTAINING PROTEIN"/>
    <property type="match status" value="1"/>
</dbReference>
<dbReference type="OrthoDB" id="429143at2759"/>
<reference evidence="2 3" key="1">
    <citation type="submission" date="2018-06" db="EMBL/GenBank/DDBJ databases">
        <title>A transcriptomic atlas of mushroom development highlights an independent origin of complex multicellularity.</title>
        <authorList>
            <consortium name="DOE Joint Genome Institute"/>
            <person name="Krizsan K."/>
            <person name="Almasi E."/>
            <person name="Merenyi Z."/>
            <person name="Sahu N."/>
            <person name="Viragh M."/>
            <person name="Koszo T."/>
            <person name="Mondo S."/>
            <person name="Kiss B."/>
            <person name="Balint B."/>
            <person name="Kues U."/>
            <person name="Barry K."/>
            <person name="Hegedus J.C."/>
            <person name="Henrissat B."/>
            <person name="Johnson J."/>
            <person name="Lipzen A."/>
            <person name="Ohm R."/>
            <person name="Nagy I."/>
            <person name="Pangilinan J."/>
            <person name="Yan J."/>
            <person name="Xiong Y."/>
            <person name="Grigoriev I.V."/>
            <person name="Hibbett D.S."/>
            <person name="Nagy L.G."/>
        </authorList>
    </citation>
    <scope>NUCLEOTIDE SEQUENCE [LARGE SCALE GENOMIC DNA]</scope>
    <source>
        <strain evidence="2 3">SZMC22713</strain>
    </source>
</reference>
<dbReference type="PANTHER" id="PTHR13847">
    <property type="entry name" value="SARCOSINE DEHYDROGENASE-RELATED"/>
    <property type="match status" value="1"/>
</dbReference>
<dbReference type="GO" id="GO:0005737">
    <property type="term" value="C:cytoplasm"/>
    <property type="evidence" value="ECO:0007669"/>
    <property type="project" value="TreeGrafter"/>
</dbReference>
<evidence type="ECO:0000313" key="2">
    <source>
        <dbReference type="EMBL" id="TDL26499.1"/>
    </source>
</evidence>
<dbReference type="InterPro" id="IPR036188">
    <property type="entry name" value="FAD/NAD-bd_sf"/>
</dbReference>
<dbReference type="InterPro" id="IPR006076">
    <property type="entry name" value="FAD-dep_OxRdtase"/>
</dbReference>